<evidence type="ECO:0000256" key="7">
    <source>
        <dbReference type="SAM" id="MobiDB-lite"/>
    </source>
</evidence>
<protein>
    <submittedName>
        <fullName evidence="10">ATP-dependent RNA helicase DbpA</fullName>
        <ecNumber evidence="10">3.6.4.13</ecNumber>
    </submittedName>
</protein>
<feature type="domain" description="Helicase C-terminal" evidence="9">
    <location>
        <begin position="236"/>
        <end position="383"/>
    </location>
</feature>
<evidence type="ECO:0000259" key="9">
    <source>
        <dbReference type="PROSITE" id="PS51194"/>
    </source>
</evidence>
<dbReference type="GO" id="GO:0005524">
    <property type="term" value="F:ATP binding"/>
    <property type="evidence" value="ECO:0007669"/>
    <property type="project" value="UniProtKB-KW"/>
</dbReference>
<evidence type="ECO:0000256" key="6">
    <source>
        <dbReference type="RuleBase" id="RU000492"/>
    </source>
</evidence>
<dbReference type="SUPFAM" id="SSF52540">
    <property type="entry name" value="P-loop containing nucleoside triphosphate hydrolases"/>
    <property type="match status" value="1"/>
</dbReference>
<comment type="similarity">
    <text evidence="5 6">Belongs to the DEAD box helicase family.</text>
</comment>
<name>A0A3P7PHL3_9FIRM</name>
<dbReference type="InterPro" id="IPR050079">
    <property type="entry name" value="DEAD_box_RNA_helicase"/>
</dbReference>
<evidence type="ECO:0000313" key="10">
    <source>
        <dbReference type="EMBL" id="VDN48378.1"/>
    </source>
</evidence>
<dbReference type="Gene3D" id="3.30.70.330">
    <property type="match status" value="1"/>
</dbReference>
<dbReference type="Pfam" id="PF00270">
    <property type="entry name" value="DEAD"/>
    <property type="match status" value="1"/>
</dbReference>
<dbReference type="InterPro" id="IPR027417">
    <property type="entry name" value="P-loop_NTPase"/>
</dbReference>
<dbReference type="InterPro" id="IPR005580">
    <property type="entry name" value="DbpA/CsdA_RNA-bd_dom"/>
</dbReference>
<dbReference type="InterPro" id="IPR011545">
    <property type="entry name" value="DEAD/DEAH_box_helicase_dom"/>
</dbReference>
<feature type="region of interest" description="Disordered" evidence="7">
    <location>
        <begin position="380"/>
        <end position="402"/>
    </location>
</feature>
<evidence type="ECO:0000313" key="11">
    <source>
        <dbReference type="Proteomes" id="UP000279029"/>
    </source>
</evidence>
<keyword evidence="3 6" id="KW-0347">Helicase</keyword>
<dbReference type="Proteomes" id="UP000279029">
    <property type="component" value="Chromosome"/>
</dbReference>
<dbReference type="InterPro" id="IPR001650">
    <property type="entry name" value="Helicase_C-like"/>
</dbReference>
<dbReference type="SMART" id="SM00490">
    <property type="entry name" value="HELICc"/>
    <property type="match status" value="1"/>
</dbReference>
<keyword evidence="4 6" id="KW-0067">ATP-binding</keyword>
<dbReference type="InterPro" id="IPR012677">
    <property type="entry name" value="Nucleotide-bd_a/b_plait_sf"/>
</dbReference>
<feature type="domain" description="Helicase ATP-binding" evidence="8">
    <location>
        <begin position="39"/>
        <end position="209"/>
    </location>
</feature>
<dbReference type="GO" id="GO:0016787">
    <property type="term" value="F:hydrolase activity"/>
    <property type="evidence" value="ECO:0007669"/>
    <property type="project" value="UniProtKB-KW"/>
</dbReference>
<dbReference type="InterPro" id="IPR000629">
    <property type="entry name" value="RNA-helicase_DEAD-box_CS"/>
</dbReference>
<dbReference type="CDD" id="cd18787">
    <property type="entry name" value="SF2_C_DEAD"/>
    <property type="match status" value="1"/>
</dbReference>
<dbReference type="GO" id="GO:0005829">
    <property type="term" value="C:cytosol"/>
    <property type="evidence" value="ECO:0007669"/>
    <property type="project" value="TreeGrafter"/>
</dbReference>
<dbReference type="KEGG" id="cbar:PATL70BA_2482"/>
<evidence type="ECO:0000256" key="3">
    <source>
        <dbReference type="ARBA" id="ARBA00022806"/>
    </source>
</evidence>
<gene>
    <name evidence="10" type="primary">dbpA</name>
    <name evidence="10" type="ORF">PATL70BA_2482</name>
</gene>
<dbReference type="GO" id="GO:0003724">
    <property type="term" value="F:RNA helicase activity"/>
    <property type="evidence" value="ECO:0007669"/>
    <property type="project" value="UniProtKB-EC"/>
</dbReference>
<dbReference type="Pfam" id="PF03880">
    <property type="entry name" value="DbpA"/>
    <property type="match status" value="1"/>
</dbReference>
<dbReference type="RefSeq" id="WP_172596223.1">
    <property type="nucleotide sequence ID" value="NZ_LR130778.1"/>
</dbReference>
<dbReference type="EMBL" id="LR130778">
    <property type="protein sequence ID" value="VDN48378.1"/>
    <property type="molecule type" value="Genomic_DNA"/>
</dbReference>
<dbReference type="PROSITE" id="PS51192">
    <property type="entry name" value="HELICASE_ATP_BIND_1"/>
    <property type="match status" value="1"/>
</dbReference>
<organism evidence="10 11">
    <name type="scientific">Petrocella atlantisensis</name>
    <dbReference type="NCBI Taxonomy" id="2173034"/>
    <lineage>
        <taxon>Bacteria</taxon>
        <taxon>Bacillati</taxon>
        <taxon>Bacillota</taxon>
        <taxon>Clostridia</taxon>
        <taxon>Lachnospirales</taxon>
        <taxon>Vallitaleaceae</taxon>
        <taxon>Petrocella</taxon>
    </lineage>
</organism>
<dbReference type="InterPro" id="IPR014001">
    <property type="entry name" value="Helicase_ATP-bd"/>
</dbReference>
<keyword evidence="1 6" id="KW-0547">Nucleotide-binding</keyword>
<evidence type="ECO:0000256" key="2">
    <source>
        <dbReference type="ARBA" id="ARBA00022801"/>
    </source>
</evidence>
<sequence length="481" mass="54622">MRDTIKNEFSKMYGIGDDIGRALDVLGYNQPLAVQDRVMPHILEGKDLIVQSQTGSGKTAAFGIPIAEKLEMDENLPQVLVLTPTRELAVQVCEEIASIGRYKKIRCLPIYGKQPIHIQLRQLKQRVHVVVGTPGRLGDLIKRKHLVLEQIKYLVIDEADEMLKRGFLEDVEAIIKRIPKERTTLLFSATMPPEIEFICSEHMMNPLRIEMASTQAPIDQIKQVWYEVSDDWKFMLLTKLMEELKPRSCLIFCNTRIKADQLVQKLIKGKYDCMALHGGMAQKDRLRAISTFKDGEVTYLIATDLAARGIHVDSLDLVVNYNVPMDNENYVHRIGRTGRVGEEGRAITFVSTHDQRKWDEIQTFIGYKVPLEDEKILQQKAISKRTGASTKPKSKREKKDQLHKDITRLRINAGKKKKMRAGDVLGAISNLPGLTSEDIGIIDIQDSCTYVEIFNHKGQLVEEGLSKVKVKGRDVKIKKVK</sequence>
<dbReference type="Pfam" id="PF00271">
    <property type="entry name" value="Helicase_C"/>
    <property type="match status" value="1"/>
</dbReference>
<dbReference type="PROSITE" id="PS00039">
    <property type="entry name" value="DEAD_ATP_HELICASE"/>
    <property type="match status" value="1"/>
</dbReference>
<dbReference type="EC" id="3.6.4.13" evidence="10"/>
<keyword evidence="2 6" id="KW-0378">Hydrolase</keyword>
<evidence type="ECO:0000256" key="5">
    <source>
        <dbReference type="ARBA" id="ARBA00038437"/>
    </source>
</evidence>
<keyword evidence="11" id="KW-1185">Reference proteome</keyword>
<proteinExistence type="inferred from homology"/>
<evidence type="ECO:0000259" key="8">
    <source>
        <dbReference type="PROSITE" id="PS51192"/>
    </source>
</evidence>
<dbReference type="PANTHER" id="PTHR47959">
    <property type="entry name" value="ATP-DEPENDENT RNA HELICASE RHLE-RELATED"/>
    <property type="match status" value="1"/>
</dbReference>
<evidence type="ECO:0000256" key="4">
    <source>
        <dbReference type="ARBA" id="ARBA00022840"/>
    </source>
</evidence>
<evidence type="ECO:0000256" key="1">
    <source>
        <dbReference type="ARBA" id="ARBA00022741"/>
    </source>
</evidence>
<dbReference type="PANTHER" id="PTHR47959:SF13">
    <property type="entry name" value="ATP-DEPENDENT RNA HELICASE RHLE"/>
    <property type="match status" value="1"/>
</dbReference>
<dbReference type="Gene3D" id="3.40.50.300">
    <property type="entry name" value="P-loop containing nucleotide triphosphate hydrolases"/>
    <property type="match status" value="2"/>
</dbReference>
<dbReference type="SMART" id="SM00487">
    <property type="entry name" value="DEXDc"/>
    <property type="match status" value="1"/>
</dbReference>
<dbReference type="CDD" id="cd00268">
    <property type="entry name" value="DEADc"/>
    <property type="match status" value="1"/>
</dbReference>
<dbReference type="PROSITE" id="PS51194">
    <property type="entry name" value="HELICASE_CTER"/>
    <property type="match status" value="1"/>
</dbReference>
<reference evidence="10 11" key="1">
    <citation type="submission" date="2018-09" db="EMBL/GenBank/DDBJ databases">
        <authorList>
            <person name="Postec A."/>
        </authorList>
    </citation>
    <scope>NUCLEOTIDE SEQUENCE [LARGE SCALE GENOMIC DNA]</scope>
    <source>
        <strain evidence="10">70B-A</strain>
    </source>
</reference>
<dbReference type="InterPro" id="IPR044742">
    <property type="entry name" value="DEAD/DEAH_RhlB"/>
</dbReference>
<dbReference type="AlphaFoldDB" id="A0A3P7PHL3"/>
<dbReference type="GO" id="GO:0003676">
    <property type="term" value="F:nucleic acid binding"/>
    <property type="evidence" value="ECO:0007669"/>
    <property type="project" value="InterPro"/>
</dbReference>
<accession>A0A3P7PHL3</accession>